<evidence type="ECO:0000313" key="3">
    <source>
        <dbReference type="EMBL" id="QTX11764.1"/>
    </source>
</evidence>
<dbReference type="AlphaFoldDB" id="A0A8B0SLC3"/>
<evidence type="ECO:0000313" key="4">
    <source>
        <dbReference type="Proteomes" id="UP000664466"/>
    </source>
</evidence>
<keyword evidence="4" id="KW-1185">Reference proteome</keyword>
<dbReference type="Gene3D" id="1.20.120.520">
    <property type="entry name" value="nmb1532 protein domain like"/>
    <property type="match status" value="1"/>
</dbReference>
<accession>A0A8B0SLC3</accession>
<organism evidence="3">
    <name type="scientific">Thiothrix fructosivorans</name>
    <dbReference type="NCBI Taxonomy" id="111770"/>
    <lineage>
        <taxon>Bacteria</taxon>
        <taxon>Pseudomonadati</taxon>
        <taxon>Pseudomonadota</taxon>
        <taxon>Gammaproteobacteria</taxon>
        <taxon>Thiotrichales</taxon>
        <taxon>Thiotrichaceae</taxon>
        <taxon>Thiothrix</taxon>
    </lineage>
</organism>
<dbReference type="RefSeq" id="WP_207250455.1">
    <property type="nucleotide sequence ID" value="NZ_JAFMPM010000006.1"/>
</dbReference>
<dbReference type="EMBL" id="JAFMPM010000006">
    <property type="protein sequence ID" value="MBO0612773.1"/>
    <property type="molecule type" value="Genomic_DNA"/>
</dbReference>
<dbReference type="EMBL" id="CP072748">
    <property type="protein sequence ID" value="QTX11764.1"/>
    <property type="molecule type" value="Genomic_DNA"/>
</dbReference>
<dbReference type="GO" id="GO:0005886">
    <property type="term" value="C:plasma membrane"/>
    <property type="evidence" value="ECO:0007669"/>
    <property type="project" value="TreeGrafter"/>
</dbReference>
<evidence type="ECO:0000313" key="2">
    <source>
        <dbReference type="EMBL" id="MBO0612773.1"/>
    </source>
</evidence>
<reference evidence="3" key="2">
    <citation type="submission" date="2021-04" db="EMBL/GenBank/DDBJ databases">
        <title>Complete Genome and methylome analysis of Thiothrix fructosivorans ATCC 49748.</title>
        <authorList>
            <person name="Fomenkov A."/>
            <person name="Sun L."/>
            <person name="Vincze T."/>
            <person name="Grabovich M.Y."/>
            <person name="Roberts R.J."/>
        </authorList>
    </citation>
    <scope>NUCLEOTIDE SEQUENCE</scope>
    <source>
        <strain evidence="3">ATCC 49748</strain>
    </source>
</reference>
<dbReference type="Proteomes" id="UP000664466">
    <property type="component" value="Unassembled WGS sequence"/>
</dbReference>
<protein>
    <submittedName>
        <fullName evidence="3">Hemerythrin domain-containing protein</fullName>
    </submittedName>
</protein>
<reference evidence="2 4" key="1">
    <citation type="submission" date="2021-03" db="EMBL/GenBank/DDBJ databases">
        <title>Draft genome and methylome analysis of Thiotrix fructosivoruns ATCC 49748.</title>
        <authorList>
            <person name="Fomenkov A."/>
            <person name="Grabovich M.Y."/>
            <person name="Roberts R.J."/>
        </authorList>
    </citation>
    <scope>NUCLEOTIDE SEQUENCE [LARGE SCALE GENOMIC DNA]</scope>
    <source>
        <strain evidence="2 4">ATCC 49748</strain>
    </source>
</reference>
<gene>
    <name evidence="3" type="ORF">J1836_005310</name>
    <name evidence="2" type="ORF">J1836_07520</name>
</gene>
<evidence type="ECO:0000259" key="1">
    <source>
        <dbReference type="Pfam" id="PF01814"/>
    </source>
</evidence>
<dbReference type="Pfam" id="PF01814">
    <property type="entry name" value="Hemerythrin"/>
    <property type="match status" value="1"/>
</dbReference>
<sequence>MHKIMTDLHQDHVNLAKLLTLLEQQADLLATGGDADLLLMTDIADYIRRYSDQIHHPKEDTIYEVFSARSSEAATVIAGVLLEHQDLPTITQAFQGLLDNVINDSAILSRQELQGKITAFIEAQKAHLNTEEAELFPLINSTLEAADWVAVEQSVEAHSDPLFGHQLMERYRNVHHLVMQQQA</sequence>
<dbReference type="InterPro" id="IPR012312">
    <property type="entry name" value="Hemerythrin-like"/>
</dbReference>
<feature type="domain" description="Hemerythrin-like" evidence="1">
    <location>
        <begin position="6"/>
        <end position="139"/>
    </location>
</feature>
<proteinExistence type="predicted"/>
<name>A0A8B0SLC3_9GAMM</name>
<dbReference type="PANTHER" id="PTHR39966:SF1">
    <property type="entry name" value="HEMERYTHRIN-LIKE DOMAIN-CONTAINING PROTEIN"/>
    <property type="match status" value="1"/>
</dbReference>
<dbReference type="PANTHER" id="PTHR39966">
    <property type="entry name" value="BLL2471 PROTEIN-RELATED"/>
    <property type="match status" value="1"/>
</dbReference>